<feature type="chain" id="PRO_5045780811" evidence="1">
    <location>
        <begin position="23"/>
        <end position="153"/>
    </location>
</feature>
<gene>
    <name evidence="2" type="ORF">R1T40_02485</name>
</gene>
<evidence type="ECO:0000256" key="1">
    <source>
        <dbReference type="SAM" id="SignalP"/>
    </source>
</evidence>
<organism evidence="2 3">
    <name type="scientific">Tritonibacter scottomollicae</name>
    <name type="common">Epibacterium scottomollicae</name>
    <dbReference type="NCBI Taxonomy" id="483013"/>
    <lineage>
        <taxon>Bacteria</taxon>
        <taxon>Pseudomonadati</taxon>
        <taxon>Pseudomonadota</taxon>
        <taxon>Alphaproteobacteria</taxon>
        <taxon>Rhodobacterales</taxon>
        <taxon>Paracoccaceae</taxon>
        <taxon>Tritonibacter</taxon>
    </lineage>
</organism>
<sequence length="153" mass="16688">MHFILRSAALVLALGAGAGALAQDTSGMVAEPQTITGKFLTATEVKPVLSATQGNWVSVREFNGQDLVYVTHLWAWRCGLAQMEVALNDAAYEIWQMPDCYTEGGSPGAIKSGDGEPYRAFELGSVERIKVRLVYDDLSTDEAEFQRADILMQ</sequence>
<evidence type="ECO:0000313" key="2">
    <source>
        <dbReference type="EMBL" id="WOI33638.1"/>
    </source>
</evidence>
<dbReference type="Proteomes" id="UP001302666">
    <property type="component" value="Chromosome"/>
</dbReference>
<accession>A0ABZ0HFQ0</accession>
<reference evidence="2 3" key="1">
    <citation type="submission" date="2023-10" db="EMBL/GenBank/DDBJ databases">
        <title>Eight complete genome sequences of bacteria isolated from laboratory stock of Giant Kelp gametophytes.</title>
        <authorList>
            <person name="Tolentino B."/>
            <person name="Nuzhdin S."/>
        </authorList>
    </citation>
    <scope>NUCLEOTIDE SEQUENCE [LARGE SCALE GENOMIC DNA]</scope>
    <source>
        <strain evidence="2 3">LC.270.F.C4</strain>
    </source>
</reference>
<proteinExistence type="predicted"/>
<protein>
    <submittedName>
        <fullName evidence="2">Uncharacterized protein</fullName>
    </submittedName>
</protein>
<feature type="signal peptide" evidence="1">
    <location>
        <begin position="1"/>
        <end position="22"/>
    </location>
</feature>
<keyword evidence="3" id="KW-1185">Reference proteome</keyword>
<name>A0ABZ0HFQ0_TRISK</name>
<dbReference type="EMBL" id="CP136704">
    <property type="protein sequence ID" value="WOI33638.1"/>
    <property type="molecule type" value="Genomic_DNA"/>
</dbReference>
<dbReference type="RefSeq" id="WP_317385754.1">
    <property type="nucleotide sequence ID" value="NZ_CP136704.1"/>
</dbReference>
<evidence type="ECO:0000313" key="3">
    <source>
        <dbReference type="Proteomes" id="UP001302666"/>
    </source>
</evidence>
<keyword evidence="1" id="KW-0732">Signal</keyword>